<dbReference type="OrthoDB" id="3200163at2759"/>
<dbReference type="InterPro" id="IPR050654">
    <property type="entry name" value="AChE-related_enzymes"/>
</dbReference>
<dbReference type="InterPro" id="IPR002018">
    <property type="entry name" value="CarbesteraseB"/>
</dbReference>
<feature type="domain" description="Carboxylesterase type B" evidence="7">
    <location>
        <begin position="21"/>
        <end position="537"/>
    </location>
</feature>
<dbReference type="RefSeq" id="XP_022088336.1">
    <property type="nucleotide sequence ID" value="XM_022232644.1"/>
</dbReference>
<feature type="compositionally biased region" description="Basic and acidic residues" evidence="4">
    <location>
        <begin position="798"/>
        <end position="809"/>
    </location>
</feature>
<protein>
    <submittedName>
        <fullName evidence="9">Fatty acyl-CoA hydrolase precursor, medium chain-like</fullName>
    </submittedName>
</protein>
<keyword evidence="6" id="KW-0732">Signal</keyword>
<accession>A0A8B7Y9D9</accession>
<evidence type="ECO:0000256" key="5">
    <source>
        <dbReference type="SAM" id="Phobius"/>
    </source>
</evidence>
<keyword evidence="3" id="KW-0378">Hydrolase</keyword>
<dbReference type="AlphaFoldDB" id="A0A8B7Y9D9"/>
<dbReference type="Proteomes" id="UP000694845">
    <property type="component" value="Unplaced"/>
</dbReference>
<dbReference type="Gene3D" id="3.40.50.1820">
    <property type="entry name" value="alpha/beta hydrolase"/>
    <property type="match status" value="1"/>
</dbReference>
<keyword evidence="5" id="KW-1133">Transmembrane helix</keyword>
<dbReference type="GO" id="GO:0005886">
    <property type="term" value="C:plasma membrane"/>
    <property type="evidence" value="ECO:0007669"/>
    <property type="project" value="TreeGrafter"/>
</dbReference>
<feature type="region of interest" description="Disordered" evidence="4">
    <location>
        <begin position="677"/>
        <end position="809"/>
    </location>
</feature>
<evidence type="ECO:0000256" key="3">
    <source>
        <dbReference type="ARBA" id="ARBA00022801"/>
    </source>
</evidence>
<feature type="signal peptide" evidence="6">
    <location>
        <begin position="1"/>
        <end position="20"/>
    </location>
</feature>
<feature type="chain" id="PRO_5034890973" evidence="6">
    <location>
        <begin position="21"/>
        <end position="828"/>
    </location>
</feature>
<dbReference type="PANTHER" id="PTHR43918">
    <property type="entry name" value="ACETYLCHOLINESTERASE"/>
    <property type="match status" value="1"/>
</dbReference>
<dbReference type="GO" id="GO:0006581">
    <property type="term" value="P:acetylcholine catabolic process"/>
    <property type="evidence" value="ECO:0007669"/>
    <property type="project" value="TreeGrafter"/>
</dbReference>
<keyword evidence="2" id="KW-0719">Serine esterase</keyword>
<dbReference type="GO" id="GO:0005615">
    <property type="term" value="C:extracellular space"/>
    <property type="evidence" value="ECO:0007669"/>
    <property type="project" value="TreeGrafter"/>
</dbReference>
<evidence type="ECO:0000259" key="7">
    <source>
        <dbReference type="Pfam" id="PF00135"/>
    </source>
</evidence>
<dbReference type="OMA" id="WPEYGDT"/>
<feature type="compositionally biased region" description="Acidic residues" evidence="4">
    <location>
        <begin position="708"/>
        <end position="730"/>
    </location>
</feature>
<proteinExistence type="inferred from homology"/>
<dbReference type="PANTHER" id="PTHR43918:SF4">
    <property type="entry name" value="CARBOXYLIC ESTER HYDROLASE"/>
    <property type="match status" value="1"/>
</dbReference>
<keyword evidence="8" id="KW-1185">Reference proteome</keyword>
<dbReference type="GO" id="GO:0003990">
    <property type="term" value="F:acetylcholinesterase activity"/>
    <property type="evidence" value="ECO:0007669"/>
    <property type="project" value="TreeGrafter"/>
</dbReference>
<feature type="compositionally biased region" description="Acidic residues" evidence="4">
    <location>
        <begin position="758"/>
        <end position="793"/>
    </location>
</feature>
<reference evidence="9" key="1">
    <citation type="submission" date="2025-08" db="UniProtKB">
        <authorList>
            <consortium name="RefSeq"/>
        </authorList>
    </citation>
    <scope>IDENTIFICATION</scope>
</reference>
<dbReference type="SUPFAM" id="SSF53474">
    <property type="entry name" value="alpha/beta-Hydrolases"/>
    <property type="match status" value="1"/>
</dbReference>
<comment type="similarity">
    <text evidence="1">Belongs to the type-B carboxylesterase/lipase family.</text>
</comment>
<feature type="region of interest" description="Disordered" evidence="4">
    <location>
        <begin position="489"/>
        <end position="509"/>
    </location>
</feature>
<dbReference type="GO" id="GO:0019695">
    <property type="term" value="P:choline metabolic process"/>
    <property type="evidence" value="ECO:0007669"/>
    <property type="project" value="TreeGrafter"/>
</dbReference>
<evidence type="ECO:0000256" key="6">
    <source>
        <dbReference type="SAM" id="SignalP"/>
    </source>
</evidence>
<dbReference type="GeneID" id="110978018"/>
<evidence type="ECO:0000313" key="9">
    <source>
        <dbReference type="RefSeq" id="XP_022088336.1"/>
    </source>
</evidence>
<name>A0A8B7Y9D9_ACAPL</name>
<evidence type="ECO:0000256" key="1">
    <source>
        <dbReference type="ARBA" id="ARBA00005964"/>
    </source>
</evidence>
<keyword evidence="5" id="KW-0812">Transmembrane</keyword>
<evidence type="ECO:0000313" key="8">
    <source>
        <dbReference type="Proteomes" id="UP000694845"/>
    </source>
</evidence>
<keyword evidence="5" id="KW-0472">Membrane</keyword>
<dbReference type="InterPro" id="IPR019819">
    <property type="entry name" value="Carboxylesterase_B_CS"/>
</dbReference>
<dbReference type="KEGG" id="aplc:110978018"/>
<evidence type="ECO:0000256" key="2">
    <source>
        <dbReference type="ARBA" id="ARBA00022487"/>
    </source>
</evidence>
<feature type="transmembrane region" description="Helical" evidence="5">
    <location>
        <begin position="587"/>
        <end position="609"/>
    </location>
</feature>
<feature type="compositionally biased region" description="Polar residues" evidence="4">
    <location>
        <begin position="740"/>
        <end position="749"/>
    </location>
</feature>
<dbReference type="InterPro" id="IPR029058">
    <property type="entry name" value="AB_hydrolase_fold"/>
</dbReference>
<organism evidence="8 9">
    <name type="scientific">Acanthaster planci</name>
    <name type="common">Crown-of-thorns starfish</name>
    <dbReference type="NCBI Taxonomy" id="133434"/>
    <lineage>
        <taxon>Eukaryota</taxon>
        <taxon>Metazoa</taxon>
        <taxon>Echinodermata</taxon>
        <taxon>Eleutherozoa</taxon>
        <taxon>Asterozoa</taxon>
        <taxon>Asteroidea</taxon>
        <taxon>Valvatacea</taxon>
        <taxon>Valvatida</taxon>
        <taxon>Acanthasteridae</taxon>
        <taxon>Acanthaster</taxon>
    </lineage>
</organism>
<evidence type="ECO:0000256" key="4">
    <source>
        <dbReference type="SAM" id="MobiDB-lite"/>
    </source>
</evidence>
<sequence length="828" mass="91138">MAQLSLFLAVWALVAYKVNANPVVNTTAGEVHGFKREVNGTTCYIFAGIPYAEPPSGTLRFRAPVAKTPWRDVFNATKYGPSCPQDAARITAFLPDQIQIPSAAMEISEDCLTLNVYTPSVNLSSNSNLAVVVWIHGGSYRSGLGSAYDASYLAVMGDLVVVTMNYRLGPFGFLYTGDEHAQGNFGLLDQQLALQWVQDNIQAFGGDPSMVTLVGQSDVHGAPTLHMFAKGSRALFHRVVAHSGVVGPEGLKESAEAIADTKLLAQLAGCPSKSSGPLVECLRRKQVEDIVKTVDPYLSIQKKSSFAWRPVSTSEVFVRQPGNSMTYDFLSIFNSGDGSVALELMKDLFPEFNLTKGSTEGQWQQWLDVNIDRPKLIDKAVEQQYVRRNESIARMRGLFDAQFDRTFCRYGVESLRTLQPLLSSRRLMIFDHRSSSESRFPEPYDLVPHGAELPYVFGLPFNDSWNFTDDELELSRRMIRYLSNFAKTGDPNTDDGQDSSNTSQTWPEYGDTETYVTTNVLQEKIAQRYRSDRVYFWCEYLDELEASAEAACPARPVTSASSCEDPVIGKGLGFALTVGQAETLIEAFIFLIIGLLCVSLLLVGAMCGYKYRHRAISQLDIMQGEEGALNKATEAWIVNPFSTEDGSRNAITGSASDHTYQLLQRRPPSRVTFSEVDVEVLPPPPDNLITDDTQDGLDDKIPSPPETVGDEDEDADDSPPTEELEELNLSDEFHIDEDGNASSPATTVSAGVASHEETDPDEGPTDDDDDDGDANLEADSEPTDDGDIPESEEPAGAKPDRAPLDDFHSLNRRLSSEFYNRLESALPQ</sequence>
<dbReference type="PROSITE" id="PS00941">
    <property type="entry name" value="CARBOXYLESTERASE_B_2"/>
    <property type="match status" value="1"/>
</dbReference>
<gene>
    <name evidence="9" type="primary">LOC110978018</name>
</gene>
<dbReference type="Pfam" id="PF00135">
    <property type="entry name" value="COesterase"/>
    <property type="match status" value="1"/>
</dbReference>